<dbReference type="GO" id="GO:0004315">
    <property type="term" value="F:3-oxoacyl-[acyl-carrier-protein] synthase activity"/>
    <property type="evidence" value="ECO:0007669"/>
    <property type="project" value="InterPro"/>
</dbReference>
<keyword evidence="4" id="KW-0276">Fatty acid metabolism</keyword>
<feature type="domain" description="Beta-ketoacyl-[acyl-carrier-protein] synthase III N-terminal" evidence="7">
    <location>
        <begin position="126"/>
        <end position="205"/>
    </location>
</feature>
<evidence type="ECO:0000256" key="3">
    <source>
        <dbReference type="ARBA" id="ARBA00022516"/>
    </source>
</evidence>
<sequence length="246" mass="27038">MKNYPHMSNGMNKPANARPRYRAVVTGWGSFAPEKKLTNDELAKMVDTSDEWITTRTGIKVRHISTDEETTAILATQAAKKALAKAGLDVGELELIIVATITPEMVFPSTASFVQKALRAKKAWVFDLAAACSGFVYGVSIAQQFLESRRCKNALIIGAETLTKITDWSDRTSCILFGDGAGAVVLQRSEGGRKGVIYSTMASDGDRWEALNCQAYGSRYPADKKLDDPKKIYMQIKGREVYQQAV</sequence>
<dbReference type="PANTHER" id="PTHR43091">
    <property type="entry name" value="3-OXOACYL-[ACYL-CARRIER-PROTEIN] SYNTHASE"/>
    <property type="match status" value="1"/>
</dbReference>
<evidence type="ECO:0000256" key="6">
    <source>
        <dbReference type="ARBA" id="ARBA00023160"/>
    </source>
</evidence>
<reference evidence="8" key="1">
    <citation type="journal article" date="2014" name="Front. Microbiol.">
        <title>High frequency of phylogenetically diverse reductive dehalogenase-homologous genes in deep subseafloor sedimentary metagenomes.</title>
        <authorList>
            <person name="Kawai M."/>
            <person name="Futagami T."/>
            <person name="Toyoda A."/>
            <person name="Takaki Y."/>
            <person name="Nishi S."/>
            <person name="Hori S."/>
            <person name="Arai W."/>
            <person name="Tsubouchi T."/>
            <person name="Morono Y."/>
            <person name="Uchiyama I."/>
            <person name="Ito T."/>
            <person name="Fujiyama A."/>
            <person name="Inagaki F."/>
            <person name="Takami H."/>
        </authorList>
    </citation>
    <scope>NUCLEOTIDE SEQUENCE</scope>
    <source>
        <strain evidence="8">Expedition CK06-06</strain>
    </source>
</reference>
<gene>
    <name evidence="8" type="ORF">S01H1_37252</name>
</gene>
<name>X0VIQ2_9ZZZZ</name>
<evidence type="ECO:0000313" key="8">
    <source>
        <dbReference type="EMBL" id="GAG11062.1"/>
    </source>
</evidence>
<keyword evidence="3" id="KW-0444">Lipid biosynthesis</keyword>
<dbReference type="NCBIfam" id="NF006829">
    <property type="entry name" value="PRK09352.1"/>
    <property type="match status" value="1"/>
</dbReference>
<evidence type="ECO:0000256" key="2">
    <source>
        <dbReference type="ARBA" id="ARBA00008642"/>
    </source>
</evidence>
<evidence type="ECO:0000259" key="7">
    <source>
        <dbReference type="Pfam" id="PF08545"/>
    </source>
</evidence>
<protein>
    <recommendedName>
        <fullName evidence="7">Beta-ketoacyl-[acyl-carrier-protein] synthase III N-terminal domain-containing protein</fullName>
    </recommendedName>
</protein>
<dbReference type="InterPro" id="IPR016039">
    <property type="entry name" value="Thiolase-like"/>
</dbReference>
<evidence type="ECO:0000256" key="4">
    <source>
        <dbReference type="ARBA" id="ARBA00022832"/>
    </source>
</evidence>
<dbReference type="CDD" id="cd00830">
    <property type="entry name" value="KAS_III"/>
    <property type="match status" value="1"/>
</dbReference>
<comment type="similarity">
    <text evidence="2">Belongs to the thiolase-like superfamily. FabH family.</text>
</comment>
<dbReference type="Pfam" id="PF08545">
    <property type="entry name" value="ACP_syn_III"/>
    <property type="match status" value="1"/>
</dbReference>
<keyword evidence="6" id="KW-0275">Fatty acid biosynthesis</keyword>
<organism evidence="8">
    <name type="scientific">marine sediment metagenome</name>
    <dbReference type="NCBI Taxonomy" id="412755"/>
    <lineage>
        <taxon>unclassified sequences</taxon>
        <taxon>metagenomes</taxon>
        <taxon>ecological metagenomes</taxon>
    </lineage>
</organism>
<dbReference type="InterPro" id="IPR013751">
    <property type="entry name" value="ACP_syn_III_N"/>
</dbReference>
<comment type="pathway">
    <text evidence="1">Lipid metabolism.</text>
</comment>
<feature type="non-terminal residue" evidence="8">
    <location>
        <position position="246"/>
    </location>
</feature>
<evidence type="ECO:0000256" key="5">
    <source>
        <dbReference type="ARBA" id="ARBA00023098"/>
    </source>
</evidence>
<dbReference type="PANTHER" id="PTHR43091:SF1">
    <property type="entry name" value="BETA-KETOACYL-[ACYL-CARRIER-PROTEIN] SYNTHASE III, CHLOROPLASTIC"/>
    <property type="match status" value="1"/>
</dbReference>
<proteinExistence type="inferred from homology"/>
<dbReference type="GO" id="GO:0006633">
    <property type="term" value="P:fatty acid biosynthetic process"/>
    <property type="evidence" value="ECO:0007669"/>
    <property type="project" value="UniProtKB-KW"/>
</dbReference>
<keyword evidence="5" id="KW-0443">Lipid metabolism</keyword>
<dbReference type="SUPFAM" id="SSF53901">
    <property type="entry name" value="Thiolase-like"/>
    <property type="match status" value="1"/>
</dbReference>
<comment type="caution">
    <text evidence="8">The sequence shown here is derived from an EMBL/GenBank/DDBJ whole genome shotgun (WGS) entry which is preliminary data.</text>
</comment>
<evidence type="ECO:0000256" key="1">
    <source>
        <dbReference type="ARBA" id="ARBA00005189"/>
    </source>
</evidence>
<dbReference type="Gene3D" id="3.40.47.10">
    <property type="match status" value="1"/>
</dbReference>
<dbReference type="AlphaFoldDB" id="X0VIQ2"/>
<dbReference type="EMBL" id="BARS01023396">
    <property type="protein sequence ID" value="GAG11062.1"/>
    <property type="molecule type" value="Genomic_DNA"/>
</dbReference>
<accession>X0VIQ2</accession>